<protein>
    <submittedName>
        <fullName evidence="2">Uncharacterized protein</fullName>
    </submittedName>
</protein>
<proteinExistence type="predicted"/>
<dbReference type="OrthoDB" id="10440994at2759"/>
<feature type="compositionally biased region" description="Polar residues" evidence="1">
    <location>
        <begin position="1"/>
        <end position="13"/>
    </location>
</feature>
<keyword evidence="3" id="KW-1185">Reference proteome</keyword>
<dbReference type="Proteomes" id="UP000270094">
    <property type="component" value="Unassembled WGS sequence"/>
</dbReference>
<sequence length="266" mass="29820">MSDGFSNPNSDKSNLFGDQHLNGQSRSIVVGRGTGKRFARRAKRWADLQQRRYNQRIVALRNEMLSYSESRSSLFDSYEATPGVMKEEDVLMSASNLEHLRQSLSCWISQPYCRGLSGHCSISSLGTSLVVSTASFKYPTQKNFSNCQLSSDSIYSPVHNPRFLNQRCSHCAALMSNTDLNDLLSLITHDLSVTSTHGANISLHESVHHVDKLSMHLPLNSYFAGSKYTVNTAPPPEREWVMIRHADPDRPIGMRFTLIKQALILA</sequence>
<reference evidence="2 3" key="1">
    <citation type="submission" date="2018-11" db="EMBL/GenBank/DDBJ databases">
        <authorList>
            <consortium name="Pathogen Informatics"/>
        </authorList>
    </citation>
    <scope>NUCLEOTIDE SEQUENCE [LARGE SCALE GENOMIC DNA]</scope>
</reference>
<accession>A0A3P7IEA9</accession>
<evidence type="ECO:0000313" key="3">
    <source>
        <dbReference type="Proteomes" id="UP000270094"/>
    </source>
</evidence>
<organism evidence="2 3">
    <name type="scientific">Strongylus vulgaris</name>
    <name type="common">Blood worm</name>
    <dbReference type="NCBI Taxonomy" id="40348"/>
    <lineage>
        <taxon>Eukaryota</taxon>
        <taxon>Metazoa</taxon>
        <taxon>Ecdysozoa</taxon>
        <taxon>Nematoda</taxon>
        <taxon>Chromadorea</taxon>
        <taxon>Rhabditida</taxon>
        <taxon>Rhabditina</taxon>
        <taxon>Rhabditomorpha</taxon>
        <taxon>Strongyloidea</taxon>
        <taxon>Strongylidae</taxon>
        <taxon>Strongylus</taxon>
    </lineage>
</organism>
<dbReference type="EMBL" id="UYYB01002386">
    <property type="protein sequence ID" value="VDM66243.1"/>
    <property type="molecule type" value="Genomic_DNA"/>
</dbReference>
<gene>
    <name evidence="2" type="ORF">SVUK_LOCUS1241</name>
</gene>
<evidence type="ECO:0000256" key="1">
    <source>
        <dbReference type="SAM" id="MobiDB-lite"/>
    </source>
</evidence>
<name>A0A3P7IEA9_STRVU</name>
<evidence type="ECO:0000313" key="2">
    <source>
        <dbReference type="EMBL" id="VDM66243.1"/>
    </source>
</evidence>
<dbReference type="AlphaFoldDB" id="A0A3P7IEA9"/>
<feature type="region of interest" description="Disordered" evidence="1">
    <location>
        <begin position="1"/>
        <end position="20"/>
    </location>
</feature>